<evidence type="ECO:0000313" key="3">
    <source>
        <dbReference type="Proteomes" id="UP000748332"/>
    </source>
</evidence>
<keyword evidence="1" id="KW-0812">Transmembrane</keyword>
<feature type="transmembrane region" description="Helical" evidence="1">
    <location>
        <begin position="310"/>
        <end position="327"/>
    </location>
</feature>
<name>A0A955HZB5_9BACT</name>
<sequence>MKTKRISFKKIGDYLFTTIVTAAIISSVFIAIPRADKALGLGDYNLVTKDSQYWKKTYTLEIQLPENDKDQKTLKIEQTKNILQRRLDRFGVEVVKIQNGSKPRTQDAGTETTESENIIKEYIQITVQTTKDQNAVEALIYNRNYIRIVVPKDDIDFNDPDNPLATYDINNYEKTEFTRHDFRTIYIKELDTTSGGRAYFAIYKSWPHTASSFKKFLSNYAGRTIGIASDGFVTQYTVPIEFDQSYIESLERSNNRSSTSPEFAPAVSQDAESAKVADILYNSGVIPEPYSVANIEDSTPYIYQVDYEQVAIALIAGTVAILIFSAARKEQKKEENIRLALTVVALFTLWISTLKLAGIPTDLFIIIIEGFVLLSLIKVNLHSDDIRLSFSAAALFGIIYLLSSGYTRILSKDLIFLTLGAWIITTVIGQYFTKMKDIILK</sequence>
<dbReference type="AlphaFoldDB" id="A0A955HZB5"/>
<accession>A0A955HZB5</accession>
<evidence type="ECO:0000313" key="2">
    <source>
        <dbReference type="EMBL" id="MCA9374922.1"/>
    </source>
</evidence>
<feature type="transmembrane region" description="Helical" evidence="1">
    <location>
        <begin position="415"/>
        <end position="433"/>
    </location>
</feature>
<dbReference type="Proteomes" id="UP000748332">
    <property type="component" value="Unassembled WGS sequence"/>
</dbReference>
<keyword evidence="1" id="KW-1133">Transmembrane helix</keyword>
<proteinExistence type="predicted"/>
<protein>
    <submittedName>
        <fullName evidence="2">Uncharacterized protein</fullName>
    </submittedName>
</protein>
<gene>
    <name evidence="2" type="ORF">KC622_01170</name>
</gene>
<dbReference type="EMBL" id="JAGQLM010000047">
    <property type="protein sequence ID" value="MCA9374922.1"/>
    <property type="molecule type" value="Genomic_DNA"/>
</dbReference>
<feature type="transmembrane region" description="Helical" evidence="1">
    <location>
        <begin position="363"/>
        <end position="381"/>
    </location>
</feature>
<reference evidence="2" key="1">
    <citation type="submission" date="2020-04" db="EMBL/GenBank/DDBJ databases">
        <authorList>
            <person name="Zhang T."/>
        </authorList>
    </citation>
    <scope>NUCLEOTIDE SEQUENCE</scope>
    <source>
        <strain evidence="2">HKST-UBA16</strain>
    </source>
</reference>
<comment type="caution">
    <text evidence="2">The sequence shown here is derived from an EMBL/GenBank/DDBJ whole genome shotgun (WGS) entry which is preliminary data.</text>
</comment>
<feature type="transmembrane region" description="Helical" evidence="1">
    <location>
        <begin position="388"/>
        <end position="409"/>
    </location>
</feature>
<organism evidence="2 3">
    <name type="scientific">Candidatus Dojkabacteria bacterium</name>
    <dbReference type="NCBI Taxonomy" id="2099670"/>
    <lineage>
        <taxon>Bacteria</taxon>
        <taxon>Candidatus Dojkabacteria</taxon>
    </lineage>
</organism>
<feature type="transmembrane region" description="Helical" evidence="1">
    <location>
        <begin position="12"/>
        <end position="32"/>
    </location>
</feature>
<reference evidence="2" key="2">
    <citation type="journal article" date="2021" name="Microbiome">
        <title>Successional dynamics and alternative stable states in a saline activated sludge microbial community over 9 years.</title>
        <authorList>
            <person name="Wang Y."/>
            <person name="Ye J."/>
            <person name="Ju F."/>
            <person name="Liu L."/>
            <person name="Boyd J.A."/>
            <person name="Deng Y."/>
            <person name="Parks D.H."/>
            <person name="Jiang X."/>
            <person name="Yin X."/>
            <person name="Woodcroft B.J."/>
            <person name="Tyson G.W."/>
            <person name="Hugenholtz P."/>
            <person name="Polz M.F."/>
            <person name="Zhang T."/>
        </authorList>
    </citation>
    <scope>NUCLEOTIDE SEQUENCE</scope>
    <source>
        <strain evidence="2">HKST-UBA16</strain>
    </source>
</reference>
<evidence type="ECO:0000256" key="1">
    <source>
        <dbReference type="SAM" id="Phobius"/>
    </source>
</evidence>
<feature type="transmembrane region" description="Helical" evidence="1">
    <location>
        <begin position="339"/>
        <end position="357"/>
    </location>
</feature>
<keyword evidence="1" id="KW-0472">Membrane</keyword>